<evidence type="ECO:0000313" key="3">
    <source>
        <dbReference type="RefSeq" id="XP_030377192.1"/>
    </source>
</evidence>
<accession>A0A6J2TQG2</accession>
<feature type="signal peptide" evidence="1">
    <location>
        <begin position="1"/>
        <end position="20"/>
    </location>
</feature>
<dbReference type="RefSeq" id="XP_030377192.1">
    <property type="nucleotide sequence ID" value="XM_030521332.1"/>
</dbReference>
<protein>
    <submittedName>
        <fullName evidence="3">Uncharacterized protein LOC115626079</fullName>
    </submittedName>
</protein>
<keyword evidence="2" id="KW-1185">Reference proteome</keyword>
<gene>
    <name evidence="3" type="primary">LOC115626079</name>
</gene>
<evidence type="ECO:0000256" key="1">
    <source>
        <dbReference type="SAM" id="SignalP"/>
    </source>
</evidence>
<evidence type="ECO:0000313" key="2">
    <source>
        <dbReference type="Proteomes" id="UP000504634"/>
    </source>
</evidence>
<organism evidence="2 3">
    <name type="scientific">Drosophila lebanonensis</name>
    <name type="common">Fruit fly</name>
    <name type="synonym">Scaptodrosophila lebanonensis</name>
    <dbReference type="NCBI Taxonomy" id="7225"/>
    <lineage>
        <taxon>Eukaryota</taxon>
        <taxon>Metazoa</taxon>
        <taxon>Ecdysozoa</taxon>
        <taxon>Arthropoda</taxon>
        <taxon>Hexapoda</taxon>
        <taxon>Insecta</taxon>
        <taxon>Pterygota</taxon>
        <taxon>Neoptera</taxon>
        <taxon>Endopterygota</taxon>
        <taxon>Diptera</taxon>
        <taxon>Brachycera</taxon>
        <taxon>Muscomorpha</taxon>
        <taxon>Ephydroidea</taxon>
        <taxon>Drosophilidae</taxon>
        <taxon>Scaptodrosophila</taxon>
    </lineage>
</organism>
<feature type="chain" id="PRO_5026850385" evidence="1">
    <location>
        <begin position="21"/>
        <end position="101"/>
    </location>
</feature>
<dbReference type="GeneID" id="115626079"/>
<dbReference type="Proteomes" id="UP000504634">
    <property type="component" value="Unplaced"/>
</dbReference>
<dbReference type="AlphaFoldDB" id="A0A6J2TQG2"/>
<reference evidence="3" key="1">
    <citation type="submission" date="2025-08" db="UniProtKB">
        <authorList>
            <consortium name="RefSeq"/>
        </authorList>
    </citation>
    <scope>IDENTIFICATION</scope>
    <source>
        <strain evidence="3">11010-0011.00</strain>
        <tissue evidence="3">Whole body</tissue>
    </source>
</reference>
<dbReference type="OrthoDB" id="8192989at2759"/>
<sequence length="101" mass="12093">MCKFTNRLFVFIVLFHVAVSKPMRPARLAGEISPRRSDLLEFLYDDYNDYGFQEEQIHYDQRQKGEENLRVRLDGFFIEFPTLDDPYSLDVLAEQYISKLY</sequence>
<keyword evidence="1" id="KW-0732">Signal</keyword>
<proteinExistence type="predicted"/>
<name>A0A6J2TQG2_DROLE</name>